<evidence type="ECO:0000256" key="1">
    <source>
        <dbReference type="ARBA" id="ARBA00001478"/>
    </source>
</evidence>
<evidence type="ECO:0000259" key="5">
    <source>
        <dbReference type="Pfam" id="PF08323"/>
    </source>
</evidence>
<dbReference type="PANTHER" id="PTHR45825">
    <property type="entry name" value="GRANULE-BOUND STARCH SYNTHASE 1, CHLOROPLASTIC/AMYLOPLASTIC"/>
    <property type="match status" value="1"/>
</dbReference>
<comment type="catalytic activity">
    <reaction evidence="1">
        <text>[(1-&gt;4)-alpha-D-glucosyl](n) + ADP-alpha-D-glucose = [(1-&gt;4)-alpha-D-glucosyl](n+1) + ADP + H(+)</text>
        <dbReference type="Rhea" id="RHEA:18189"/>
        <dbReference type="Rhea" id="RHEA-COMP:9584"/>
        <dbReference type="Rhea" id="RHEA-COMP:9587"/>
        <dbReference type="ChEBI" id="CHEBI:15378"/>
        <dbReference type="ChEBI" id="CHEBI:15444"/>
        <dbReference type="ChEBI" id="CHEBI:57498"/>
        <dbReference type="ChEBI" id="CHEBI:456216"/>
        <dbReference type="EC" id="2.4.1.21"/>
    </reaction>
</comment>
<evidence type="ECO:0000256" key="2">
    <source>
        <dbReference type="ARBA" id="ARBA00012588"/>
    </source>
</evidence>
<evidence type="ECO:0000256" key="4">
    <source>
        <dbReference type="ARBA" id="ARBA00022679"/>
    </source>
</evidence>
<feature type="domain" description="Starch synthase catalytic" evidence="5">
    <location>
        <begin position="3"/>
        <end position="133"/>
    </location>
</feature>
<dbReference type="GO" id="GO:0009011">
    <property type="term" value="F:alpha-1,4-glucan glucosyltransferase (ADP-glucose donor) activity"/>
    <property type="evidence" value="ECO:0007669"/>
    <property type="project" value="UniProtKB-EC"/>
</dbReference>
<gene>
    <name evidence="6" type="primary">glgA_2</name>
    <name evidence="6" type="ORF">NCTC9504_00718</name>
</gene>
<dbReference type="Pfam" id="PF08323">
    <property type="entry name" value="Glyco_transf_5"/>
    <property type="match status" value="1"/>
</dbReference>
<reference evidence="6 7" key="1">
    <citation type="submission" date="2018-06" db="EMBL/GenBank/DDBJ databases">
        <authorList>
            <consortium name="Pathogen Informatics"/>
            <person name="Doyle S."/>
        </authorList>
    </citation>
    <scope>NUCLEOTIDE SEQUENCE [LARGE SCALE GENOMIC DNA]</scope>
    <source>
        <strain evidence="6 7">NCTC9504</strain>
    </source>
</reference>
<dbReference type="PANTHER" id="PTHR45825:SF11">
    <property type="entry name" value="ALPHA AMYLASE DOMAIN-CONTAINING PROTEIN"/>
    <property type="match status" value="1"/>
</dbReference>
<sequence>MGIYLIDAPHLYDRPGSPYHDTNQHAYPDNVLRFALLGWVGSEMASGLDPFWRPDVVHAHDWHAGLTPAYLAARGRPAKSVFTVHNLAYQGMFYSWHMNDIELPWSFYNMHGLEFNGQISFLKAGLYYADHITR</sequence>
<proteinExistence type="predicted"/>
<organism evidence="6 7">
    <name type="scientific">Klebsiella pneumoniae subsp. pneumoniae</name>
    <dbReference type="NCBI Taxonomy" id="72407"/>
    <lineage>
        <taxon>Bacteria</taxon>
        <taxon>Pseudomonadati</taxon>
        <taxon>Pseudomonadota</taxon>
        <taxon>Gammaproteobacteria</taxon>
        <taxon>Enterobacterales</taxon>
        <taxon>Enterobacteriaceae</taxon>
        <taxon>Klebsiella/Raoultella group</taxon>
        <taxon>Klebsiella</taxon>
        <taxon>Klebsiella pneumoniae complex</taxon>
    </lineage>
</organism>
<protein>
    <recommendedName>
        <fullName evidence="2">starch synthase</fullName>
        <ecNumber evidence="2">2.4.1.21</ecNumber>
    </recommendedName>
</protein>
<keyword evidence="3 6" id="KW-0328">Glycosyltransferase</keyword>
<dbReference type="AlphaFoldDB" id="A0A377YZD2"/>
<dbReference type="GO" id="GO:0005978">
    <property type="term" value="P:glycogen biosynthetic process"/>
    <property type="evidence" value="ECO:0007669"/>
    <property type="project" value="TreeGrafter"/>
</dbReference>
<evidence type="ECO:0000313" key="6">
    <source>
        <dbReference type="EMBL" id="STU57149.1"/>
    </source>
</evidence>
<name>A0A377YZD2_KLEPN</name>
<evidence type="ECO:0000313" key="7">
    <source>
        <dbReference type="Proteomes" id="UP000254020"/>
    </source>
</evidence>
<accession>A0A377YZD2</accession>
<dbReference type="EMBL" id="UGMA01000005">
    <property type="protein sequence ID" value="STU57149.1"/>
    <property type="molecule type" value="Genomic_DNA"/>
</dbReference>
<keyword evidence="4 6" id="KW-0808">Transferase</keyword>
<evidence type="ECO:0000256" key="3">
    <source>
        <dbReference type="ARBA" id="ARBA00022676"/>
    </source>
</evidence>
<dbReference type="Gene3D" id="3.40.50.2000">
    <property type="entry name" value="Glycogen Phosphorylase B"/>
    <property type="match status" value="1"/>
</dbReference>
<dbReference type="GO" id="GO:0005829">
    <property type="term" value="C:cytosol"/>
    <property type="evidence" value="ECO:0007669"/>
    <property type="project" value="TreeGrafter"/>
</dbReference>
<dbReference type="Proteomes" id="UP000254020">
    <property type="component" value="Unassembled WGS sequence"/>
</dbReference>
<dbReference type="SUPFAM" id="SSF53756">
    <property type="entry name" value="UDP-Glycosyltransferase/glycogen phosphorylase"/>
    <property type="match status" value="1"/>
</dbReference>
<dbReference type="InterPro" id="IPR013534">
    <property type="entry name" value="Starch_synth_cat_dom"/>
</dbReference>
<dbReference type="EC" id="2.4.1.21" evidence="2"/>